<dbReference type="PANTHER" id="PTHR22966:SF61">
    <property type="entry name" value="2-AMINOETHANETHIOL DIOXYGENASE"/>
    <property type="match status" value="1"/>
</dbReference>
<dbReference type="InterPro" id="IPR012864">
    <property type="entry name" value="PCO/ADO"/>
</dbReference>
<organism evidence="4 5">
    <name type="scientific">Operophtera brumata</name>
    <name type="common">Winter moth</name>
    <name type="synonym">Phalaena brumata</name>
    <dbReference type="NCBI Taxonomy" id="104452"/>
    <lineage>
        <taxon>Eukaryota</taxon>
        <taxon>Metazoa</taxon>
        <taxon>Ecdysozoa</taxon>
        <taxon>Arthropoda</taxon>
        <taxon>Hexapoda</taxon>
        <taxon>Insecta</taxon>
        <taxon>Pterygota</taxon>
        <taxon>Neoptera</taxon>
        <taxon>Endopterygota</taxon>
        <taxon>Lepidoptera</taxon>
        <taxon>Glossata</taxon>
        <taxon>Ditrysia</taxon>
        <taxon>Geometroidea</taxon>
        <taxon>Geometridae</taxon>
        <taxon>Larentiinae</taxon>
        <taxon>Operophtera</taxon>
    </lineage>
</organism>
<evidence type="ECO:0000313" key="5">
    <source>
        <dbReference type="Proteomes" id="UP000037510"/>
    </source>
</evidence>
<gene>
    <name evidence="4" type="ORF">OBRU01_03429</name>
</gene>
<keyword evidence="5" id="KW-1185">Reference proteome</keyword>
<evidence type="ECO:0000256" key="3">
    <source>
        <dbReference type="ARBA" id="ARBA00023004"/>
    </source>
</evidence>
<dbReference type="InterPro" id="IPR011051">
    <property type="entry name" value="RmlC_Cupin_sf"/>
</dbReference>
<dbReference type="GO" id="GO:0016702">
    <property type="term" value="F:oxidoreductase activity, acting on single donors with incorporation of molecular oxygen, incorporation of two atoms of oxygen"/>
    <property type="evidence" value="ECO:0007669"/>
    <property type="project" value="InterPro"/>
</dbReference>
<dbReference type="GO" id="GO:0046872">
    <property type="term" value="F:metal ion binding"/>
    <property type="evidence" value="ECO:0007669"/>
    <property type="project" value="UniProtKB-KW"/>
</dbReference>
<evidence type="ECO:0000313" key="4">
    <source>
        <dbReference type="EMBL" id="KOB77898.1"/>
    </source>
</evidence>
<dbReference type="AlphaFoldDB" id="A0A0L7LQX3"/>
<comment type="caution">
    <text evidence="4">The sequence shown here is derived from an EMBL/GenBank/DDBJ whole genome shotgun (WGS) entry which is preliminary data.</text>
</comment>
<accession>A0A0L7LQX3</accession>
<dbReference type="SUPFAM" id="SSF51182">
    <property type="entry name" value="RmlC-like cupins"/>
    <property type="match status" value="1"/>
</dbReference>
<name>A0A0L7LQX3_OPEBR</name>
<dbReference type="CDD" id="cd20289">
    <property type="entry name" value="cupin_ADO"/>
    <property type="match status" value="1"/>
</dbReference>
<reference evidence="4 5" key="1">
    <citation type="journal article" date="2015" name="Genome Biol. Evol.">
        <title>The genome of winter moth (Operophtera brumata) provides a genomic perspective on sexual dimorphism and phenology.</title>
        <authorList>
            <person name="Derks M.F."/>
            <person name="Smit S."/>
            <person name="Salis L."/>
            <person name="Schijlen E."/>
            <person name="Bossers A."/>
            <person name="Mateman C."/>
            <person name="Pijl A.S."/>
            <person name="de Ridder D."/>
            <person name="Groenen M.A."/>
            <person name="Visser M.E."/>
            <person name="Megens H.J."/>
        </authorList>
    </citation>
    <scope>NUCLEOTIDE SEQUENCE [LARGE SCALE GENOMIC DNA]</scope>
    <source>
        <strain evidence="4">WM2013NL</strain>
        <tissue evidence="4">Head and thorax</tissue>
    </source>
</reference>
<keyword evidence="1" id="KW-0479">Metal-binding</keyword>
<evidence type="ECO:0000256" key="2">
    <source>
        <dbReference type="ARBA" id="ARBA00023002"/>
    </source>
</evidence>
<keyword evidence="2" id="KW-0560">Oxidoreductase</keyword>
<protein>
    <submittedName>
        <fullName evidence="4">Putative 2-aminoethanethiol dioxygenase</fullName>
    </submittedName>
</protein>
<dbReference type="Proteomes" id="UP000037510">
    <property type="component" value="Unassembled WGS sequence"/>
</dbReference>
<proteinExistence type="predicted"/>
<dbReference type="PANTHER" id="PTHR22966">
    <property type="entry name" value="2-AMINOETHANETHIOL DIOXYGENASE"/>
    <property type="match status" value="1"/>
</dbReference>
<dbReference type="Gene3D" id="2.60.120.10">
    <property type="entry name" value="Jelly Rolls"/>
    <property type="match status" value="1"/>
</dbReference>
<dbReference type="Pfam" id="PF07847">
    <property type="entry name" value="PCO_ADO"/>
    <property type="match status" value="1"/>
</dbReference>
<keyword evidence="4" id="KW-0223">Dioxygenase</keyword>
<dbReference type="InterPro" id="IPR014710">
    <property type="entry name" value="RmlC-like_jellyroll"/>
</dbReference>
<sequence length="256" mass="29223">MAKSDDAKSSMEITSVTPIVATFRQALHTFSDKNKHELETNMNKLKTLMDRLTAEDLAFNKDLSNPLYWKMPFKAPCTYIEVFQNSLLNMSIFVLKPGFKMPMHDHPHMHGMLKVISGEVNIRSYSEYPLNEAISEIDFATRARFEAARIARGIHKKRRLFAKISSDRICKANSSCCVLTPTISNFHEIEALDEPAAFFDILSPPYDSLIEDIGPRKCGYYFVCNEISTNVVELEEMEVPKCFYCDQQPYLGPVLT</sequence>
<dbReference type="STRING" id="104452.A0A0L7LQX3"/>
<dbReference type="EMBL" id="JTDY01000287">
    <property type="protein sequence ID" value="KOB77898.1"/>
    <property type="molecule type" value="Genomic_DNA"/>
</dbReference>
<evidence type="ECO:0000256" key="1">
    <source>
        <dbReference type="ARBA" id="ARBA00022723"/>
    </source>
</evidence>
<keyword evidence="3" id="KW-0408">Iron</keyword>
<dbReference type="GO" id="GO:0005739">
    <property type="term" value="C:mitochondrion"/>
    <property type="evidence" value="ECO:0007669"/>
    <property type="project" value="TreeGrafter"/>
</dbReference>